<feature type="transmembrane region" description="Helical" evidence="1">
    <location>
        <begin position="52"/>
        <end position="73"/>
    </location>
</feature>
<keyword evidence="3" id="KW-1185">Reference proteome</keyword>
<accession>A0ABY6Z1V0</accession>
<dbReference type="RefSeq" id="WP_268044200.1">
    <property type="nucleotide sequence ID" value="NZ_CP104064.1"/>
</dbReference>
<evidence type="ECO:0000313" key="3">
    <source>
        <dbReference type="Proteomes" id="UP001164803"/>
    </source>
</evidence>
<dbReference type="EMBL" id="CP104064">
    <property type="protein sequence ID" value="WAH36812.1"/>
    <property type="molecule type" value="Genomic_DNA"/>
</dbReference>
<keyword evidence="1" id="KW-0472">Membrane</keyword>
<evidence type="ECO:0000256" key="1">
    <source>
        <dbReference type="SAM" id="Phobius"/>
    </source>
</evidence>
<evidence type="ECO:0000313" key="2">
    <source>
        <dbReference type="EMBL" id="WAH36812.1"/>
    </source>
</evidence>
<gene>
    <name evidence="2" type="ORF">NZD86_22010</name>
</gene>
<reference evidence="2" key="1">
    <citation type="submission" date="2022-08" db="EMBL/GenBank/DDBJ databases">
        <title>Alicyclobacillus dauci DSM2870, complete genome.</title>
        <authorList>
            <person name="Wang Q."/>
            <person name="Cai R."/>
            <person name="Wang Z."/>
        </authorList>
    </citation>
    <scope>NUCLEOTIDE SEQUENCE</scope>
    <source>
        <strain evidence="2">DSM 28700</strain>
    </source>
</reference>
<evidence type="ECO:0008006" key="4">
    <source>
        <dbReference type="Google" id="ProtNLM"/>
    </source>
</evidence>
<name>A0ABY6Z1V0_9BACL</name>
<dbReference type="Proteomes" id="UP001164803">
    <property type="component" value="Chromosome"/>
</dbReference>
<keyword evidence="1" id="KW-1133">Transmembrane helix</keyword>
<keyword evidence="1" id="KW-0812">Transmembrane</keyword>
<feature type="transmembrane region" description="Helical" evidence="1">
    <location>
        <begin position="20"/>
        <end position="40"/>
    </location>
</feature>
<protein>
    <recommendedName>
        <fullName evidence="4">Amino acid permease</fullName>
    </recommendedName>
</protein>
<sequence length="87" mass="10066">MSLFFYYRRIGQFHWFKHFVMPLIATALLYMPITGVIMSTLPSGGGTAPMTYIPYVVVGWIVLGILYMFYLSAKRKEVFEHMGSVFE</sequence>
<organism evidence="2 3">
    <name type="scientific">Alicyclobacillus dauci</name>
    <dbReference type="NCBI Taxonomy" id="1475485"/>
    <lineage>
        <taxon>Bacteria</taxon>
        <taxon>Bacillati</taxon>
        <taxon>Bacillota</taxon>
        <taxon>Bacilli</taxon>
        <taxon>Bacillales</taxon>
        <taxon>Alicyclobacillaceae</taxon>
        <taxon>Alicyclobacillus</taxon>
    </lineage>
</organism>
<proteinExistence type="predicted"/>